<dbReference type="InterPro" id="IPR043502">
    <property type="entry name" value="DNA/RNA_pol_sf"/>
</dbReference>
<reference evidence="2" key="3">
    <citation type="submission" date="2025-09" db="UniProtKB">
        <authorList>
            <consortium name="Ensembl"/>
        </authorList>
    </citation>
    <scope>IDENTIFICATION</scope>
</reference>
<reference evidence="3" key="1">
    <citation type="submission" date="2018-06" db="EMBL/GenBank/DDBJ databases">
        <title>Genome assembly of Danube salmon.</title>
        <authorList>
            <person name="Macqueen D.J."/>
            <person name="Gundappa M.K."/>
        </authorList>
    </citation>
    <scope>NUCLEOTIDE SEQUENCE [LARGE SCALE GENOMIC DNA]</scope>
</reference>
<dbReference type="SUPFAM" id="SSF56672">
    <property type="entry name" value="DNA/RNA polymerases"/>
    <property type="match status" value="1"/>
</dbReference>
<keyword evidence="3" id="KW-1185">Reference proteome</keyword>
<dbReference type="AlphaFoldDB" id="A0A4W5JKC0"/>
<dbReference type="Ensembl" id="ENSHHUT00000005451.1">
    <property type="protein sequence ID" value="ENSHHUP00000005278.1"/>
    <property type="gene ID" value="ENSHHUG00000003272.1"/>
</dbReference>
<dbReference type="Pfam" id="PF17919">
    <property type="entry name" value="RT_RNaseH_2"/>
    <property type="match status" value="1"/>
</dbReference>
<dbReference type="GeneTree" id="ENSGT01130000281755"/>
<reference evidence="2" key="2">
    <citation type="submission" date="2025-08" db="UniProtKB">
        <authorList>
            <consortium name="Ensembl"/>
        </authorList>
    </citation>
    <scope>IDENTIFICATION</scope>
</reference>
<dbReference type="InterPro" id="IPR041577">
    <property type="entry name" value="RT_RNaseH_2"/>
</dbReference>
<evidence type="ECO:0000313" key="3">
    <source>
        <dbReference type="Proteomes" id="UP000314982"/>
    </source>
</evidence>
<protein>
    <recommendedName>
        <fullName evidence="1">Reverse transcriptase/retrotransposon-derived protein RNase H-like domain-containing protein</fullName>
    </recommendedName>
</protein>
<dbReference type="Proteomes" id="UP000314982">
    <property type="component" value="Unassembled WGS sequence"/>
</dbReference>
<evidence type="ECO:0000259" key="1">
    <source>
        <dbReference type="Pfam" id="PF17919"/>
    </source>
</evidence>
<accession>A0A4W5JKC0</accession>
<sequence>MAMGDQIEWTKDGEETLIRLKQALSLLPCLGLPDHSKPFYLFVVFMSAVLTQTVGGKMRPVGFYWKRLHTVARALLPCRHCSYVALTCSCASFCLLPYLTGKDRTSHPRKTVTLAEYVINNVSF</sequence>
<feature type="domain" description="Reverse transcriptase/retrotransposon-derived protein RNase H-like" evidence="1">
    <location>
        <begin position="9"/>
        <end position="75"/>
    </location>
</feature>
<proteinExistence type="predicted"/>
<evidence type="ECO:0000313" key="2">
    <source>
        <dbReference type="Ensembl" id="ENSHHUP00000005278.1"/>
    </source>
</evidence>
<organism evidence="2 3">
    <name type="scientific">Hucho hucho</name>
    <name type="common">huchen</name>
    <dbReference type="NCBI Taxonomy" id="62062"/>
    <lineage>
        <taxon>Eukaryota</taxon>
        <taxon>Metazoa</taxon>
        <taxon>Chordata</taxon>
        <taxon>Craniata</taxon>
        <taxon>Vertebrata</taxon>
        <taxon>Euteleostomi</taxon>
        <taxon>Actinopterygii</taxon>
        <taxon>Neopterygii</taxon>
        <taxon>Teleostei</taxon>
        <taxon>Protacanthopterygii</taxon>
        <taxon>Salmoniformes</taxon>
        <taxon>Salmonidae</taxon>
        <taxon>Salmoninae</taxon>
        <taxon>Hucho</taxon>
    </lineage>
</organism>
<dbReference type="Gene3D" id="3.10.20.370">
    <property type="match status" value="1"/>
</dbReference>
<dbReference type="STRING" id="62062.ENSHHUP00000005278"/>
<name>A0A4W5JKC0_9TELE</name>